<reference evidence="2" key="1">
    <citation type="journal article" date="2016" name="Nat. Genet.">
        <title>A high-quality carrot genome assembly provides new insights into carotenoid accumulation and asterid genome evolution.</title>
        <authorList>
            <person name="Iorizzo M."/>
            <person name="Ellison S."/>
            <person name="Senalik D."/>
            <person name="Zeng P."/>
            <person name="Satapoomin P."/>
            <person name="Huang J."/>
            <person name="Bowman M."/>
            <person name="Iovene M."/>
            <person name="Sanseverino W."/>
            <person name="Cavagnaro P."/>
            <person name="Yildiz M."/>
            <person name="Macko-Podgorni A."/>
            <person name="Moranska E."/>
            <person name="Grzebelus E."/>
            <person name="Grzebelus D."/>
            <person name="Ashrafi H."/>
            <person name="Zheng Z."/>
            <person name="Cheng S."/>
            <person name="Spooner D."/>
            <person name="Van Deynze A."/>
            <person name="Simon P."/>
        </authorList>
    </citation>
    <scope>NUCLEOTIDE SEQUENCE [LARGE SCALE GENOMIC DNA]</scope>
    <source>
        <tissue evidence="2">Leaf</tissue>
    </source>
</reference>
<sequence>MYNELLRYSLVPGYVRWPPVISPEEAIPTSSVWQKEADIFEDEEDEDSEKGDQPSQQPKRSVKYKKCDKRFYINKARK</sequence>
<protein>
    <submittedName>
        <fullName evidence="2">Uncharacterized protein</fullName>
    </submittedName>
</protein>
<feature type="region of interest" description="Disordered" evidence="1">
    <location>
        <begin position="28"/>
        <end position="63"/>
    </location>
</feature>
<evidence type="ECO:0000313" key="2">
    <source>
        <dbReference type="EMBL" id="KZN02265.1"/>
    </source>
</evidence>
<dbReference type="Gramene" id="KZN02265">
    <property type="protein sequence ID" value="KZN02265"/>
    <property type="gene ID" value="DCAR_011019"/>
</dbReference>
<feature type="compositionally biased region" description="Acidic residues" evidence="1">
    <location>
        <begin position="39"/>
        <end position="49"/>
    </location>
</feature>
<gene>
    <name evidence="2" type="ORF">DCAR_011019</name>
</gene>
<accession>A0A161WU68</accession>
<dbReference type="AlphaFoldDB" id="A0A161WU68"/>
<proteinExistence type="predicted"/>
<comment type="caution">
    <text evidence="2">The sequence shown here is derived from an EMBL/GenBank/DDBJ whole genome shotgun (WGS) entry which is preliminary data.</text>
</comment>
<organism evidence="2">
    <name type="scientific">Daucus carota subsp. sativus</name>
    <name type="common">Carrot</name>
    <dbReference type="NCBI Taxonomy" id="79200"/>
    <lineage>
        <taxon>Eukaryota</taxon>
        <taxon>Viridiplantae</taxon>
        <taxon>Streptophyta</taxon>
        <taxon>Embryophyta</taxon>
        <taxon>Tracheophyta</taxon>
        <taxon>Spermatophyta</taxon>
        <taxon>Magnoliopsida</taxon>
        <taxon>eudicotyledons</taxon>
        <taxon>Gunneridae</taxon>
        <taxon>Pentapetalae</taxon>
        <taxon>asterids</taxon>
        <taxon>campanulids</taxon>
        <taxon>Apiales</taxon>
        <taxon>Apiaceae</taxon>
        <taxon>Apioideae</taxon>
        <taxon>Scandiceae</taxon>
        <taxon>Daucinae</taxon>
        <taxon>Daucus</taxon>
        <taxon>Daucus sect. Daucus</taxon>
    </lineage>
</organism>
<dbReference type="EMBL" id="LNRQ01000003">
    <property type="protein sequence ID" value="KZN02265.1"/>
    <property type="molecule type" value="Genomic_DNA"/>
</dbReference>
<evidence type="ECO:0000256" key="1">
    <source>
        <dbReference type="SAM" id="MobiDB-lite"/>
    </source>
</evidence>
<name>A0A161WU68_DAUCS</name>